<comment type="subcellular location">
    <subcellularLocation>
        <location evidence="1">Nucleus</location>
    </subcellularLocation>
</comment>
<dbReference type="EMBL" id="OZ019901">
    <property type="protein sequence ID" value="CAK9236829.1"/>
    <property type="molecule type" value="Genomic_DNA"/>
</dbReference>
<dbReference type="InterPro" id="IPR011598">
    <property type="entry name" value="bHLH_dom"/>
</dbReference>
<dbReference type="Pfam" id="PF00010">
    <property type="entry name" value="HLH"/>
    <property type="match status" value="1"/>
</dbReference>
<dbReference type="PANTHER" id="PTHR12565">
    <property type="entry name" value="STEROL REGULATORY ELEMENT-BINDING PROTEIN"/>
    <property type="match status" value="1"/>
</dbReference>
<reference evidence="7" key="1">
    <citation type="submission" date="2024-02" db="EMBL/GenBank/DDBJ databases">
        <authorList>
            <consortium name="ELIXIR-Norway"/>
            <consortium name="Elixir Norway"/>
        </authorList>
    </citation>
    <scope>NUCLEOTIDE SEQUENCE</scope>
</reference>
<keyword evidence="2" id="KW-0805">Transcription regulation</keyword>
<organism evidence="7 8">
    <name type="scientific">Sphagnum troendelagicum</name>
    <dbReference type="NCBI Taxonomy" id="128251"/>
    <lineage>
        <taxon>Eukaryota</taxon>
        <taxon>Viridiplantae</taxon>
        <taxon>Streptophyta</taxon>
        <taxon>Embryophyta</taxon>
        <taxon>Bryophyta</taxon>
        <taxon>Sphagnophytina</taxon>
        <taxon>Sphagnopsida</taxon>
        <taxon>Sphagnales</taxon>
        <taxon>Sphagnaceae</taxon>
        <taxon>Sphagnum</taxon>
    </lineage>
</organism>
<dbReference type="SUPFAM" id="SSF47459">
    <property type="entry name" value="HLH, helix-loop-helix DNA-binding domain"/>
    <property type="match status" value="1"/>
</dbReference>
<feature type="region of interest" description="Disordered" evidence="5">
    <location>
        <begin position="1"/>
        <end position="20"/>
    </location>
</feature>
<keyword evidence="3" id="KW-0804">Transcription</keyword>
<evidence type="ECO:0000313" key="7">
    <source>
        <dbReference type="EMBL" id="CAK9236829.1"/>
    </source>
</evidence>
<evidence type="ECO:0000256" key="3">
    <source>
        <dbReference type="ARBA" id="ARBA00023163"/>
    </source>
</evidence>
<sequence>PLIPLPKHNPLSHPWIPNSGSPSDPSIDVLHLFCQNQQSGPLLYQGFDAPIVVVDPCKGGLGALQGVGLATSHCLTQNFSSDPTFVEQATNFSSFNGDVDHSQALGQPLSMLTNSPKLHSRLGRGQQAHESNGKLSQTSSSSIGVKIGGEVVSSFQTCVDGMKVNIAEHDSQVTQVCANSNDEKEPYISKQDYIHVRARRGQATDSHSLAERVRREKISERMKYLQDLVPGCSKVTGKALMLDEIINYVQSLQRQVEHLSMKLASMPPQMDVVNFDPVITKEMLSQSRGITSVVDHASFFNHHAKLQQPLSQLGGAIGVGAVNLRQSLNCNLETGNNCDTTQLCRSLSSMDGVAFQDSEIQGSTVWDGDLQSIVQMGILQCGPTSMMSQGLKCPLPVGHMKVEL</sequence>
<keyword evidence="8" id="KW-1185">Reference proteome</keyword>
<dbReference type="InterPro" id="IPR036638">
    <property type="entry name" value="HLH_DNA-bd_sf"/>
</dbReference>
<name>A0ABP0V305_9BRYO</name>
<evidence type="ECO:0000256" key="1">
    <source>
        <dbReference type="ARBA" id="ARBA00004123"/>
    </source>
</evidence>
<protein>
    <recommendedName>
        <fullName evidence="6">BHLH domain-containing protein</fullName>
    </recommendedName>
</protein>
<proteinExistence type="predicted"/>
<dbReference type="PANTHER" id="PTHR12565:SF184">
    <property type="entry name" value="BHLH TRANSCRIPTION FACTOR"/>
    <property type="match status" value="1"/>
</dbReference>
<evidence type="ECO:0000259" key="6">
    <source>
        <dbReference type="PROSITE" id="PS50888"/>
    </source>
</evidence>
<evidence type="ECO:0000256" key="4">
    <source>
        <dbReference type="ARBA" id="ARBA00023242"/>
    </source>
</evidence>
<feature type="domain" description="BHLH" evidence="6">
    <location>
        <begin position="202"/>
        <end position="252"/>
    </location>
</feature>
<dbReference type="PROSITE" id="PS50888">
    <property type="entry name" value="BHLH"/>
    <property type="match status" value="1"/>
</dbReference>
<gene>
    <name evidence="7" type="ORF">CSSPTR1EN2_LOCUS23229</name>
</gene>
<evidence type="ECO:0000256" key="5">
    <source>
        <dbReference type="SAM" id="MobiDB-lite"/>
    </source>
</evidence>
<feature type="non-terminal residue" evidence="7">
    <location>
        <position position="1"/>
    </location>
</feature>
<dbReference type="InterPro" id="IPR024097">
    <property type="entry name" value="bHLH_ZIP_TF"/>
</dbReference>
<dbReference type="Gene3D" id="4.10.280.10">
    <property type="entry name" value="Helix-loop-helix DNA-binding domain"/>
    <property type="match status" value="1"/>
</dbReference>
<dbReference type="Proteomes" id="UP001497512">
    <property type="component" value="Chromosome 9"/>
</dbReference>
<evidence type="ECO:0000313" key="8">
    <source>
        <dbReference type="Proteomes" id="UP001497512"/>
    </source>
</evidence>
<dbReference type="SMART" id="SM00353">
    <property type="entry name" value="HLH"/>
    <property type="match status" value="1"/>
</dbReference>
<feature type="region of interest" description="Disordered" evidence="5">
    <location>
        <begin position="122"/>
        <end position="141"/>
    </location>
</feature>
<accession>A0ABP0V305</accession>
<evidence type="ECO:0000256" key="2">
    <source>
        <dbReference type="ARBA" id="ARBA00023015"/>
    </source>
</evidence>
<keyword evidence="4" id="KW-0539">Nucleus</keyword>
<dbReference type="CDD" id="cd18919">
    <property type="entry name" value="bHLH_AtBPE_like"/>
    <property type="match status" value="1"/>
</dbReference>
<feature type="compositionally biased region" description="Polar residues" evidence="5">
    <location>
        <begin position="128"/>
        <end position="141"/>
    </location>
</feature>